<dbReference type="EMBL" id="JAUSRE010000020">
    <property type="protein sequence ID" value="MDP9889819.1"/>
    <property type="molecule type" value="Genomic_DNA"/>
</dbReference>
<feature type="transmembrane region" description="Helical" evidence="1">
    <location>
        <begin position="113"/>
        <end position="134"/>
    </location>
</feature>
<feature type="transmembrane region" description="Helical" evidence="1">
    <location>
        <begin position="213"/>
        <end position="233"/>
    </location>
</feature>
<feature type="transmembrane region" description="Helical" evidence="1">
    <location>
        <begin position="418"/>
        <end position="435"/>
    </location>
</feature>
<comment type="caution">
    <text evidence="2">The sequence shown here is derived from an EMBL/GenBank/DDBJ whole genome shotgun (WGS) entry which is preliminary data.</text>
</comment>
<keyword evidence="1" id="KW-0472">Membrane</keyword>
<keyword evidence="3" id="KW-1185">Reference proteome</keyword>
<feature type="transmembrane region" description="Helical" evidence="1">
    <location>
        <begin position="326"/>
        <end position="348"/>
    </location>
</feature>
<dbReference type="Proteomes" id="UP001226577">
    <property type="component" value="Unassembled WGS sequence"/>
</dbReference>
<dbReference type="RefSeq" id="WP_307310475.1">
    <property type="nucleotide sequence ID" value="NZ_JAUSRE010000020.1"/>
</dbReference>
<proteinExistence type="predicted"/>
<gene>
    <name evidence="2" type="ORF">J2X98_003431</name>
</gene>
<feature type="transmembrane region" description="Helical" evidence="1">
    <location>
        <begin position="296"/>
        <end position="320"/>
    </location>
</feature>
<accession>A0ABT9RX46</accession>
<evidence type="ECO:0000256" key="1">
    <source>
        <dbReference type="SAM" id="Phobius"/>
    </source>
</evidence>
<feature type="transmembrane region" description="Helical" evidence="1">
    <location>
        <begin position="253"/>
        <end position="276"/>
    </location>
</feature>
<keyword evidence="1" id="KW-1133">Transmembrane helix</keyword>
<evidence type="ECO:0000313" key="2">
    <source>
        <dbReference type="EMBL" id="MDP9889819.1"/>
    </source>
</evidence>
<feature type="transmembrane region" description="Helical" evidence="1">
    <location>
        <begin position="171"/>
        <end position="193"/>
    </location>
</feature>
<feature type="transmembrane region" description="Helical" evidence="1">
    <location>
        <begin position="387"/>
        <end position="406"/>
    </location>
</feature>
<reference evidence="2 3" key="1">
    <citation type="submission" date="2023-07" db="EMBL/GenBank/DDBJ databases">
        <title>Sorghum-associated microbial communities from plants grown in Nebraska, USA.</title>
        <authorList>
            <person name="Schachtman D."/>
        </authorList>
    </citation>
    <scope>NUCLEOTIDE SEQUENCE [LARGE SCALE GENOMIC DNA]</scope>
    <source>
        <strain evidence="2 3">CC222</strain>
    </source>
</reference>
<feature type="transmembrane region" description="Helical" evidence="1">
    <location>
        <begin position="80"/>
        <end position="101"/>
    </location>
</feature>
<keyword evidence="1" id="KW-0812">Transmembrane</keyword>
<feature type="transmembrane region" description="Helical" evidence="1">
    <location>
        <begin position="441"/>
        <end position="464"/>
    </location>
</feature>
<protein>
    <submittedName>
        <fullName evidence="2">O-antigen/teichoic acid export membrane protein</fullName>
    </submittedName>
</protein>
<sequence length="469" mass="49315">MFGGTLALAFVSVGFMLPGLVRTKFASLIFGASGIAFVGQLSQIQTVLISLGAAGVVTASRVILARKNMESDQLAAAQNWFLLLPTLLAVAFAALVIAFSPQVAVLVLGSERFTPLVIAAAAGIPPAVYGQISLAIAQVRSGRPRLVVAAMLSAAVGSVSVAGLLLLHDEFWASTSFFVAPLAQAIVISSICFESRFSFGYFPRLPRANLHEVISLSWSSALLGIFAATAELAGRTVVVQRYGLESLAAYQPVVLLVTQFVGLFLSALATSSLIEIAKLRDHVMLASKLNELVIKLLPVIGGLLAILSGCAQVFIFIFYSPSLVDIAFPLVTLALAGEIARAYAWTLGSCLLPQGLTRPWLMNGLVTVAVQLAVSGLSGYLFGPLGLVTGLVAANAFAALFTFYLVVRAGIIVRSRGLLLVLIIMLFLAFAPSATSGPINFVSVGGGVLLLAYSKFGPRIMVFLRRPGR</sequence>
<feature type="transmembrane region" description="Helical" evidence="1">
    <location>
        <begin position="47"/>
        <end position="64"/>
    </location>
</feature>
<organism evidence="2 3">
    <name type="scientific">Pseudarthrobacter enclensis</name>
    <dbReference type="NCBI Taxonomy" id="993070"/>
    <lineage>
        <taxon>Bacteria</taxon>
        <taxon>Bacillati</taxon>
        <taxon>Actinomycetota</taxon>
        <taxon>Actinomycetes</taxon>
        <taxon>Micrococcales</taxon>
        <taxon>Micrococcaceae</taxon>
        <taxon>Pseudarthrobacter</taxon>
    </lineage>
</organism>
<evidence type="ECO:0000313" key="3">
    <source>
        <dbReference type="Proteomes" id="UP001226577"/>
    </source>
</evidence>
<feature type="transmembrane region" description="Helical" evidence="1">
    <location>
        <begin position="360"/>
        <end position="381"/>
    </location>
</feature>
<name>A0ABT9RX46_9MICC</name>
<feature type="transmembrane region" description="Helical" evidence="1">
    <location>
        <begin position="146"/>
        <end position="165"/>
    </location>
</feature>